<evidence type="ECO:0000259" key="7">
    <source>
        <dbReference type="Pfam" id="PF02852"/>
    </source>
</evidence>
<accession>A0A6J4J9K0</accession>
<keyword evidence="5" id="KW-0547">Nucleotide-binding</keyword>
<dbReference type="PANTHER" id="PTHR22912:SF151">
    <property type="entry name" value="DIHYDROLIPOYL DEHYDROGENASE, MITOCHONDRIAL"/>
    <property type="match status" value="1"/>
</dbReference>
<dbReference type="InterPro" id="IPR036188">
    <property type="entry name" value="FAD/NAD-bd_sf"/>
</dbReference>
<feature type="binding site" evidence="5">
    <location>
        <begin position="146"/>
        <end position="148"/>
    </location>
    <ligand>
        <name>FAD</name>
        <dbReference type="ChEBI" id="CHEBI:57692"/>
    </ligand>
</feature>
<dbReference type="GO" id="GO:0050660">
    <property type="term" value="F:flavin adenine dinucleotide binding"/>
    <property type="evidence" value="ECO:0007669"/>
    <property type="project" value="TreeGrafter"/>
</dbReference>
<dbReference type="InterPro" id="IPR001100">
    <property type="entry name" value="Pyr_nuc-diS_OxRdtase"/>
</dbReference>
<dbReference type="EMBL" id="CADCTE010000176">
    <property type="protein sequence ID" value="CAA9271604.1"/>
    <property type="molecule type" value="Genomic_DNA"/>
</dbReference>
<dbReference type="RefSeq" id="WP_294569908.1">
    <property type="nucleotide sequence ID" value="NZ_CADCTE010000176.1"/>
</dbReference>
<comment type="cofactor">
    <cofactor evidence="5">
        <name>FAD</name>
        <dbReference type="ChEBI" id="CHEBI:57692"/>
    </cofactor>
    <text evidence="5">Binds 1 FAD per subunit.</text>
</comment>
<dbReference type="Pfam" id="PF02852">
    <property type="entry name" value="Pyr_redox_dim"/>
    <property type="match status" value="1"/>
</dbReference>
<dbReference type="InterPro" id="IPR004099">
    <property type="entry name" value="Pyr_nucl-diS_OxRdtase_dimer"/>
</dbReference>
<organism evidence="9">
    <name type="scientific">uncultured Arthrobacter sp</name>
    <dbReference type="NCBI Taxonomy" id="114050"/>
    <lineage>
        <taxon>Bacteria</taxon>
        <taxon>Bacillati</taxon>
        <taxon>Actinomycetota</taxon>
        <taxon>Actinomycetes</taxon>
        <taxon>Micrococcales</taxon>
        <taxon>Micrococcaceae</taxon>
        <taxon>Arthrobacter</taxon>
        <taxon>environmental samples</taxon>
    </lineage>
</organism>
<dbReference type="InterPro" id="IPR050151">
    <property type="entry name" value="Class-I_Pyr_Nuc-Dis_Oxidored"/>
</dbReference>
<protein>
    <submittedName>
        <fullName evidence="9">PF00070 family, FAD-dependent NAD(P)-disulphide oxidoreductase</fullName>
    </submittedName>
</protein>
<dbReference type="Gene3D" id="3.30.390.30">
    <property type="match status" value="1"/>
</dbReference>
<feature type="domain" description="FAD/NAD(P)-binding" evidence="8">
    <location>
        <begin position="8"/>
        <end position="319"/>
    </location>
</feature>
<dbReference type="SUPFAM" id="SSF51905">
    <property type="entry name" value="FAD/NAD(P)-binding domain"/>
    <property type="match status" value="1"/>
</dbReference>
<feature type="disulfide bond" description="Redox-active" evidence="6">
    <location>
        <begin position="44"/>
        <end position="49"/>
    </location>
</feature>
<keyword evidence="3 5" id="KW-0274">FAD</keyword>
<dbReference type="Pfam" id="PF07992">
    <property type="entry name" value="Pyr_redox_2"/>
    <property type="match status" value="1"/>
</dbReference>
<evidence type="ECO:0000256" key="4">
    <source>
        <dbReference type="ARBA" id="ARBA00023027"/>
    </source>
</evidence>
<dbReference type="GO" id="GO:0004148">
    <property type="term" value="F:dihydrolipoyl dehydrogenase (NADH) activity"/>
    <property type="evidence" value="ECO:0007669"/>
    <property type="project" value="TreeGrafter"/>
</dbReference>
<keyword evidence="4 5" id="KW-0520">NAD</keyword>
<dbReference type="AlphaFoldDB" id="A0A6J4J9K0"/>
<feature type="binding site" evidence="5">
    <location>
        <position position="310"/>
    </location>
    <ligand>
        <name>FAD</name>
        <dbReference type="ChEBI" id="CHEBI:57692"/>
    </ligand>
</feature>
<keyword evidence="2" id="KW-0285">Flavoprotein</keyword>
<comment type="similarity">
    <text evidence="1">Belongs to the class-I pyridine nucleotide-disulfide oxidoreductase family.</text>
</comment>
<feature type="binding site" evidence="5">
    <location>
        <begin position="183"/>
        <end position="190"/>
    </location>
    <ligand>
        <name>NAD(+)</name>
        <dbReference type="ChEBI" id="CHEBI:57540"/>
    </ligand>
</feature>
<proteinExistence type="inferred from homology"/>
<evidence type="ECO:0000256" key="1">
    <source>
        <dbReference type="ARBA" id="ARBA00007532"/>
    </source>
</evidence>
<dbReference type="PRINTS" id="PR00411">
    <property type="entry name" value="PNDRDTASEI"/>
</dbReference>
<feature type="binding site" evidence="5">
    <location>
        <position position="116"/>
    </location>
    <ligand>
        <name>FAD</name>
        <dbReference type="ChEBI" id="CHEBI:57692"/>
    </ligand>
</feature>
<evidence type="ECO:0000313" key="9">
    <source>
        <dbReference type="EMBL" id="CAA9271604.1"/>
    </source>
</evidence>
<dbReference type="SUPFAM" id="SSF55424">
    <property type="entry name" value="FAD/NAD-linked reductases, dimerisation (C-terminal) domain"/>
    <property type="match status" value="1"/>
</dbReference>
<dbReference type="PIRSF" id="PIRSF000350">
    <property type="entry name" value="Mercury_reductase_MerA"/>
    <property type="match status" value="1"/>
</dbReference>
<gene>
    <name evidence="9" type="ORF">AVDCRST_MAG83-3304</name>
</gene>
<dbReference type="GO" id="GO:0006103">
    <property type="term" value="P:2-oxoglutarate metabolic process"/>
    <property type="evidence" value="ECO:0007669"/>
    <property type="project" value="TreeGrafter"/>
</dbReference>
<dbReference type="PRINTS" id="PR00368">
    <property type="entry name" value="FADPNR"/>
</dbReference>
<dbReference type="PANTHER" id="PTHR22912">
    <property type="entry name" value="DISULFIDE OXIDOREDUCTASE"/>
    <property type="match status" value="1"/>
</dbReference>
<evidence type="ECO:0000259" key="8">
    <source>
        <dbReference type="Pfam" id="PF07992"/>
    </source>
</evidence>
<evidence type="ECO:0000256" key="3">
    <source>
        <dbReference type="ARBA" id="ARBA00022827"/>
    </source>
</evidence>
<feature type="domain" description="Pyridine nucleotide-disulphide oxidoreductase dimerisation" evidence="7">
    <location>
        <begin position="359"/>
        <end position="464"/>
    </location>
</feature>
<dbReference type="Gene3D" id="3.50.50.60">
    <property type="entry name" value="FAD/NAD(P)-binding domain"/>
    <property type="match status" value="2"/>
</dbReference>
<feature type="binding site" evidence="5">
    <location>
        <position position="270"/>
    </location>
    <ligand>
        <name>NAD(+)</name>
        <dbReference type="ChEBI" id="CHEBI:57540"/>
    </ligand>
</feature>
<dbReference type="InterPro" id="IPR023753">
    <property type="entry name" value="FAD/NAD-binding_dom"/>
</dbReference>
<evidence type="ECO:0000256" key="6">
    <source>
        <dbReference type="PIRSR" id="PIRSR000350-4"/>
    </source>
</evidence>
<evidence type="ECO:0000256" key="2">
    <source>
        <dbReference type="ARBA" id="ARBA00022630"/>
    </source>
</evidence>
<sequence>MTDAQTTDVVVIGSGPVGQTLAARAVRGGLTAVLVESELVGGECSYWACIPSKALIRSGAALHAAQSLPGAREAITGSLDAQKVFARRDAMVANWDDSGQAQGLAQAGITLARGFGRISGEREVEVTAQDGTVTTIQARQAVVIATGSVPVVPPINGLDETPFWGTRALVAVDEVPESITVIGAGAAGTELAQAFSRLGAKVTIIARSGILGGFPAPAVEIVGNAFEKEGIRVLTNTGVRSVAKNGENAVTVTLDSGDTIESERLLVATGRRPALDGLGLEGLGLSPEGLPSDASGRVRGAGDWLYVIGDAADEVVLTHQGKYEARAAGDAIAARAAGTLGDDIQPWSRFAATANSYAVPQVVFTDPEIAMAGRTLEQALKAGVNASEVSLPIAVAGSALHSEGYTGWAQIVVDEDRKVIIGATFAGPEVAEMLHAATIAIAGEVPLDRLWHAVPSFPTVSEVWLRLLETYGL</sequence>
<evidence type="ECO:0000256" key="5">
    <source>
        <dbReference type="PIRSR" id="PIRSR000350-3"/>
    </source>
</evidence>
<reference evidence="9" key="1">
    <citation type="submission" date="2020-02" db="EMBL/GenBank/DDBJ databases">
        <authorList>
            <person name="Meier V. D."/>
        </authorList>
    </citation>
    <scope>NUCLEOTIDE SEQUENCE</scope>
    <source>
        <strain evidence="9">AVDCRST_MAG83</strain>
    </source>
</reference>
<dbReference type="InterPro" id="IPR016156">
    <property type="entry name" value="FAD/NAD-linked_Rdtase_dimer_sf"/>
</dbReference>
<feature type="binding site" evidence="5">
    <location>
        <position position="53"/>
    </location>
    <ligand>
        <name>FAD</name>
        <dbReference type="ChEBI" id="CHEBI:57692"/>
    </ligand>
</feature>
<name>A0A6J4J9K0_9MICC</name>